<dbReference type="InterPro" id="IPR035897">
    <property type="entry name" value="Toll_tir_struct_dom_sf"/>
</dbReference>
<evidence type="ECO:0000313" key="3">
    <source>
        <dbReference type="EMBL" id="ASR46581.1"/>
    </source>
</evidence>
<proteinExistence type="predicted"/>
<dbReference type="KEGG" id="pkb:B4V02_07775"/>
<dbReference type="Pfam" id="PF13676">
    <property type="entry name" value="TIR_2"/>
    <property type="match status" value="1"/>
</dbReference>
<name>A0A222WLC5_9BACL</name>
<evidence type="ECO:0000259" key="2">
    <source>
        <dbReference type="PROSITE" id="PS50104"/>
    </source>
</evidence>
<dbReference type="RefSeq" id="WP_094154362.1">
    <property type="nucleotide sequence ID" value="NZ_CP020028.1"/>
</dbReference>
<feature type="transmembrane region" description="Helical" evidence="1">
    <location>
        <begin position="173"/>
        <end position="195"/>
    </location>
</feature>
<keyword evidence="4" id="KW-1185">Reference proteome</keyword>
<dbReference type="OrthoDB" id="5521101at2"/>
<evidence type="ECO:0000256" key="1">
    <source>
        <dbReference type="SAM" id="Phobius"/>
    </source>
</evidence>
<protein>
    <recommendedName>
        <fullName evidence="2">TIR domain-containing protein</fullName>
    </recommendedName>
</protein>
<sequence>MINIFISYSNIDRELASAFINKLRDFDIRVSVDVLDLKIGDDWQTVLNNGLRNSDAVVILITKNSIRSDNVMSELHASLAYMKERGKPKILPIIFDDVPIPDPLKHILALRADRDNLDLTMYKIKDSIAGITGELIAKADEKKESSAKVESSAEQYIHDSLNTLEKKERKYNLIAYGCYIVSCFSLIGCIILALARGNTLLKFYVDTTVYKYIEFSLLNILTISLIIALARLSFILGKSFMVEALRNADRIHAISFGKFYLKAYGEKAEWNEIKEAFQHWNIDNGSSFISQSTKDFDPELIQNLIEFTKAIKGNEK</sequence>
<dbReference type="EMBL" id="CP020028">
    <property type="protein sequence ID" value="ASR46581.1"/>
    <property type="molecule type" value="Genomic_DNA"/>
</dbReference>
<reference evidence="3 4" key="1">
    <citation type="submission" date="2017-03" db="EMBL/GenBank/DDBJ databases">
        <title>Complete genome sequence of Paenibacillus Kribbensis producing bioflocculants.</title>
        <authorList>
            <person name="Lee H.-G."/>
            <person name="Oh H.-M."/>
        </authorList>
    </citation>
    <scope>NUCLEOTIDE SEQUENCE [LARGE SCALE GENOMIC DNA]</scope>
    <source>
        <strain evidence="3 4">AM49</strain>
    </source>
</reference>
<keyword evidence="1" id="KW-1133">Transmembrane helix</keyword>
<organism evidence="3 4">
    <name type="scientific">Paenibacillus kribbensis</name>
    <dbReference type="NCBI Taxonomy" id="172713"/>
    <lineage>
        <taxon>Bacteria</taxon>
        <taxon>Bacillati</taxon>
        <taxon>Bacillota</taxon>
        <taxon>Bacilli</taxon>
        <taxon>Bacillales</taxon>
        <taxon>Paenibacillaceae</taxon>
        <taxon>Paenibacillus</taxon>
    </lineage>
</organism>
<feature type="transmembrane region" description="Helical" evidence="1">
    <location>
        <begin position="215"/>
        <end position="236"/>
    </location>
</feature>
<dbReference type="GO" id="GO:0007165">
    <property type="term" value="P:signal transduction"/>
    <property type="evidence" value="ECO:0007669"/>
    <property type="project" value="InterPro"/>
</dbReference>
<dbReference type="Proteomes" id="UP000214666">
    <property type="component" value="Chromosome"/>
</dbReference>
<evidence type="ECO:0000313" key="4">
    <source>
        <dbReference type="Proteomes" id="UP000214666"/>
    </source>
</evidence>
<dbReference type="AlphaFoldDB" id="A0A222WLC5"/>
<dbReference type="Gene3D" id="3.40.50.10140">
    <property type="entry name" value="Toll/interleukin-1 receptor homology (TIR) domain"/>
    <property type="match status" value="1"/>
</dbReference>
<dbReference type="PROSITE" id="PS50104">
    <property type="entry name" value="TIR"/>
    <property type="match status" value="1"/>
</dbReference>
<dbReference type="SUPFAM" id="SSF52200">
    <property type="entry name" value="Toll/Interleukin receptor TIR domain"/>
    <property type="match status" value="1"/>
</dbReference>
<dbReference type="SMART" id="SM00255">
    <property type="entry name" value="TIR"/>
    <property type="match status" value="1"/>
</dbReference>
<keyword evidence="1" id="KW-0472">Membrane</keyword>
<dbReference type="InterPro" id="IPR000157">
    <property type="entry name" value="TIR_dom"/>
</dbReference>
<accession>A0A222WLC5</accession>
<gene>
    <name evidence="3" type="ORF">B4V02_07775</name>
</gene>
<keyword evidence="1" id="KW-0812">Transmembrane</keyword>
<feature type="domain" description="TIR" evidence="2">
    <location>
        <begin position="1"/>
        <end position="121"/>
    </location>
</feature>